<proteinExistence type="inferred from homology"/>
<dbReference type="InterPro" id="IPR025965">
    <property type="entry name" value="FlgD/Vpr_Ig-like"/>
</dbReference>
<evidence type="ECO:0000256" key="1">
    <source>
        <dbReference type="ARBA" id="ARBA00010577"/>
    </source>
</evidence>
<comment type="similarity">
    <text evidence="1 5">Belongs to the FlgD family.</text>
</comment>
<sequence length="229" mass="23843">MVTSTSAIGATSSASAGSSAATTSLSSSSQDFDRFLKLLTAQMKYQDPMQPTDPTQFVAQLAQFSQVEQQTKSNTLLQSILTEVSGTGSLVQTAGLIGKSVQTGISHVTLPATGSAAPVSVSIPTTSILTNLRIEVLDSNSHVLRSLPVSKGDSSFTFDGRDANGSRLPAGNYPLRVVGENAGNIRQDAGTISSAGKITEVRRDHGGNFVLALENGNTVSQDDIARLTQ</sequence>
<reference evidence="8 9" key="1">
    <citation type="submission" date="2020-09" db="EMBL/GenBank/DDBJ databases">
        <title>Roseomonas.</title>
        <authorList>
            <person name="Zhu W."/>
        </authorList>
    </citation>
    <scope>NUCLEOTIDE SEQUENCE [LARGE SCALE GENOMIC DNA]</scope>
    <source>
        <strain evidence="8 9">1311</strain>
    </source>
</reference>
<evidence type="ECO:0000313" key="9">
    <source>
        <dbReference type="Proteomes" id="UP001518990"/>
    </source>
</evidence>
<dbReference type="InterPro" id="IPR005648">
    <property type="entry name" value="FlgD"/>
</dbReference>
<dbReference type="Gene3D" id="2.30.30.910">
    <property type="match status" value="1"/>
</dbReference>
<evidence type="ECO:0000259" key="7">
    <source>
        <dbReference type="Pfam" id="PF13860"/>
    </source>
</evidence>
<name>A0ABS3KFB1_9PROT</name>
<dbReference type="Gene3D" id="2.60.40.4070">
    <property type="match status" value="1"/>
</dbReference>
<organism evidence="8 9">
    <name type="scientific">Roseomonas marmotae</name>
    <dbReference type="NCBI Taxonomy" id="2768161"/>
    <lineage>
        <taxon>Bacteria</taxon>
        <taxon>Pseudomonadati</taxon>
        <taxon>Pseudomonadota</taxon>
        <taxon>Alphaproteobacteria</taxon>
        <taxon>Acetobacterales</taxon>
        <taxon>Roseomonadaceae</taxon>
        <taxon>Roseomonas</taxon>
    </lineage>
</organism>
<dbReference type="Proteomes" id="UP001518990">
    <property type="component" value="Unassembled WGS sequence"/>
</dbReference>
<feature type="region of interest" description="Disordered" evidence="6">
    <location>
        <begin position="1"/>
        <end position="25"/>
    </location>
</feature>
<gene>
    <name evidence="8" type="ORF">IAI60_16020</name>
</gene>
<evidence type="ECO:0000313" key="8">
    <source>
        <dbReference type="EMBL" id="MBO1076125.1"/>
    </source>
</evidence>
<keyword evidence="8" id="KW-0966">Cell projection</keyword>
<dbReference type="Pfam" id="PF13860">
    <property type="entry name" value="FlgD_ig"/>
    <property type="match status" value="1"/>
</dbReference>
<accession>A0ABS3KFB1</accession>
<evidence type="ECO:0000256" key="5">
    <source>
        <dbReference type="RuleBase" id="RU362076"/>
    </source>
</evidence>
<comment type="function">
    <text evidence="4 5">Required for flagellar hook formation. May act as a scaffolding protein.</text>
</comment>
<evidence type="ECO:0000256" key="3">
    <source>
        <dbReference type="ARBA" id="ARBA00022795"/>
    </source>
</evidence>
<dbReference type="EMBL" id="JACTNF010000017">
    <property type="protein sequence ID" value="MBO1076125.1"/>
    <property type="molecule type" value="Genomic_DNA"/>
</dbReference>
<feature type="domain" description="FlgD/Vpr Ig-like" evidence="7">
    <location>
        <begin position="113"/>
        <end position="182"/>
    </location>
</feature>
<keyword evidence="3 5" id="KW-1005">Bacterial flagellum biogenesis</keyword>
<protein>
    <recommendedName>
        <fullName evidence="2 5">Basal-body rod modification protein FlgD</fullName>
    </recommendedName>
</protein>
<evidence type="ECO:0000256" key="6">
    <source>
        <dbReference type="SAM" id="MobiDB-lite"/>
    </source>
</evidence>
<evidence type="ECO:0000256" key="2">
    <source>
        <dbReference type="ARBA" id="ARBA00016013"/>
    </source>
</evidence>
<keyword evidence="8" id="KW-0282">Flagellum</keyword>
<dbReference type="RefSeq" id="WP_207448812.1">
    <property type="nucleotide sequence ID" value="NZ_CP061093.1"/>
</dbReference>
<evidence type="ECO:0000256" key="4">
    <source>
        <dbReference type="ARBA" id="ARBA00024746"/>
    </source>
</evidence>
<dbReference type="Pfam" id="PF03963">
    <property type="entry name" value="FlgD"/>
    <property type="match status" value="1"/>
</dbReference>
<keyword evidence="9" id="KW-1185">Reference proteome</keyword>
<comment type="caution">
    <text evidence="8">The sequence shown here is derived from an EMBL/GenBank/DDBJ whole genome shotgun (WGS) entry which is preliminary data.</text>
</comment>
<keyword evidence="8" id="KW-0969">Cilium</keyword>